<feature type="region of interest" description="Disordered" evidence="9">
    <location>
        <begin position="1"/>
        <end position="57"/>
    </location>
</feature>
<comment type="caution">
    <text evidence="12">The sequence shown here is derived from an EMBL/GenBank/DDBJ whole genome shotgun (WGS) entry which is preliminary data.</text>
</comment>
<gene>
    <name evidence="12" type="ORF">F8M41_014503</name>
</gene>
<keyword evidence="4" id="KW-0862">Zinc</keyword>
<dbReference type="EMBL" id="WTPW01002986">
    <property type="protein sequence ID" value="KAF0357982.1"/>
    <property type="molecule type" value="Genomic_DNA"/>
</dbReference>
<evidence type="ECO:0000259" key="10">
    <source>
        <dbReference type="Pfam" id="PF02892"/>
    </source>
</evidence>
<evidence type="ECO:0000259" key="11">
    <source>
        <dbReference type="Pfam" id="PF05699"/>
    </source>
</evidence>
<dbReference type="Pfam" id="PF02892">
    <property type="entry name" value="zf-BED"/>
    <property type="match status" value="1"/>
</dbReference>
<evidence type="ECO:0000256" key="3">
    <source>
        <dbReference type="ARBA" id="ARBA00022771"/>
    </source>
</evidence>
<feature type="compositionally biased region" description="Polar residues" evidence="9">
    <location>
        <begin position="9"/>
        <end position="46"/>
    </location>
</feature>
<keyword evidence="2" id="KW-0479">Metal-binding</keyword>
<evidence type="ECO:0000256" key="6">
    <source>
        <dbReference type="ARBA" id="ARBA00023125"/>
    </source>
</evidence>
<protein>
    <submittedName>
        <fullName evidence="12">Zinc finger bed domain-containing protein 1-like</fullName>
    </submittedName>
</protein>
<comment type="subcellular location">
    <subcellularLocation>
        <location evidence="1">Nucleus</location>
    </subcellularLocation>
</comment>
<keyword evidence="8" id="KW-0539">Nucleus</keyword>
<evidence type="ECO:0000256" key="8">
    <source>
        <dbReference type="ARBA" id="ARBA00023242"/>
    </source>
</evidence>
<feature type="region of interest" description="Disordered" evidence="9">
    <location>
        <begin position="662"/>
        <end position="687"/>
    </location>
</feature>
<proteinExistence type="predicted"/>
<evidence type="ECO:0000313" key="13">
    <source>
        <dbReference type="Proteomes" id="UP000439903"/>
    </source>
</evidence>
<dbReference type="OrthoDB" id="2448202at2759"/>
<dbReference type="GO" id="GO:0003677">
    <property type="term" value="F:DNA binding"/>
    <property type="evidence" value="ECO:0007669"/>
    <property type="project" value="UniProtKB-KW"/>
</dbReference>
<evidence type="ECO:0000256" key="1">
    <source>
        <dbReference type="ARBA" id="ARBA00004123"/>
    </source>
</evidence>
<dbReference type="SUPFAM" id="SSF140996">
    <property type="entry name" value="Hermes dimerisation domain"/>
    <property type="match status" value="1"/>
</dbReference>
<dbReference type="AlphaFoldDB" id="A0A8H4A0N5"/>
<organism evidence="12 13">
    <name type="scientific">Gigaspora margarita</name>
    <dbReference type="NCBI Taxonomy" id="4874"/>
    <lineage>
        <taxon>Eukaryota</taxon>
        <taxon>Fungi</taxon>
        <taxon>Fungi incertae sedis</taxon>
        <taxon>Mucoromycota</taxon>
        <taxon>Glomeromycotina</taxon>
        <taxon>Glomeromycetes</taxon>
        <taxon>Diversisporales</taxon>
        <taxon>Gigasporaceae</taxon>
        <taxon>Gigaspora</taxon>
    </lineage>
</organism>
<evidence type="ECO:0000256" key="5">
    <source>
        <dbReference type="ARBA" id="ARBA00023015"/>
    </source>
</evidence>
<dbReference type="SUPFAM" id="SSF53098">
    <property type="entry name" value="Ribonuclease H-like"/>
    <property type="match status" value="1"/>
</dbReference>
<keyword evidence="5" id="KW-0805">Transcription regulation</keyword>
<dbReference type="PANTHER" id="PTHR46481">
    <property type="entry name" value="ZINC FINGER BED DOMAIN-CONTAINING PROTEIN 4"/>
    <property type="match status" value="1"/>
</dbReference>
<dbReference type="Proteomes" id="UP000439903">
    <property type="component" value="Unassembled WGS sequence"/>
</dbReference>
<evidence type="ECO:0000256" key="4">
    <source>
        <dbReference type="ARBA" id="ARBA00022833"/>
    </source>
</evidence>
<dbReference type="PANTHER" id="PTHR46481:SF10">
    <property type="entry name" value="ZINC FINGER BED DOMAIN-CONTAINING PROTEIN 39"/>
    <property type="match status" value="1"/>
</dbReference>
<name>A0A8H4A0N5_GIGMA</name>
<sequence>MSDLKSEQNADNSFNFNGSNGQEFLSRPETSSDVGPNVEESQQSSGGPIRRKNNAKSPMDEFFERTKESQTCKICKKMYAGIGETSTGTLKTHLRRNHQTEFERGAQQTDFERKPRTTLNFRKVTPYTRQDNFERSRSLTNWIVSTMQPFSVVEDESFIEMIKKLDPHYHLPKGQYIKSHVIKRFQNRRERLHHDLGNIKSRISLTGDVWTLDSNQSAYFSVTIHYIDDDWTFKRFLLDIIPFRDSQSGENIIQSLSNLLSELDISPKILALTTNNSPSTIVFGHEMELEIKKEVDNLGFSHYRCGAHVLNVAVQYGLQVHNNSIEKIRKFINKVRNSNLLMEDLRRIFEDQNIPFLIPQIDNETQWRSTYLMIEKVKQMQIQANLLVLQHQDDFIDSYPDENDWLNINELLTVLSPFYSATLTLSSSVYPTMGDFQLTLWILRQHLQHEISVNTTRYIVADSILRVLDEFWSIIDDTSKIASVLDPRTKCSIFQQGTETENVINSIRTRMASYTPTSLDIPESSNSVITPSSDPTLLSSYHSPTFNRIDARAHLRSLTNQFLPTTQTITSNELEQYLSLPSGEDCEPLIWWKAHKKKFPVLAAMARDYLTIQASSIPCEHAFSISSSVIHKSRGKLNPEIARPFLCLHSWIVEKIGENGGMDDQASSDDDSNHLKVEMKTENISEK</sequence>
<accession>A0A8H4A0N5</accession>
<evidence type="ECO:0000256" key="7">
    <source>
        <dbReference type="ARBA" id="ARBA00023163"/>
    </source>
</evidence>
<dbReference type="GO" id="GO:0046983">
    <property type="term" value="F:protein dimerization activity"/>
    <property type="evidence" value="ECO:0007669"/>
    <property type="project" value="InterPro"/>
</dbReference>
<keyword evidence="7" id="KW-0804">Transcription</keyword>
<feature type="compositionally biased region" description="Basic and acidic residues" evidence="9">
    <location>
        <begin position="671"/>
        <end position="687"/>
    </location>
</feature>
<dbReference type="InterPro" id="IPR012337">
    <property type="entry name" value="RNaseH-like_sf"/>
</dbReference>
<feature type="domain" description="BED-type" evidence="10">
    <location>
        <begin position="65"/>
        <end position="99"/>
    </location>
</feature>
<keyword evidence="3" id="KW-0863">Zinc-finger</keyword>
<dbReference type="GO" id="GO:0008270">
    <property type="term" value="F:zinc ion binding"/>
    <property type="evidence" value="ECO:0007669"/>
    <property type="project" value="UniProtKB-KW"/>
</dbReference>
<keyword evidence="6" id="KW-0238">DNA-binding</keyword>
<keyword evidence="13" id="KW-1185">Reference proteome</keyword>
<dbReference type="InterPro" id="IPR003656">
    <property type="entry name" value="Znf_BED"/>
</dbReference>
<dbReference type="InterPro" id="IPR008906">
    <property type="entry name" value="HATC_C_dom"/>
</dbReference>
<dbReference type="InterPro" id="IPR052035">
    <property type="entry name" value="ZnF_BED_domain_contain"/>
</dbReference>
<dbReference type="GO" id="GO:0005634">
    <property type="term" value="C:nucleus"/>
    <property type="evidence" value="ECO:0007669"/>
    <property type="project" value="UniProtKB-SubCell"/>
</dbReference>
<feature type="domain" description="HAT C-terminal dimerisation" evidence="11">
    <location>
        <begin position="573"/>
        <end position="652"/>
    </location>
</feature>
<dbReference type="SMART" id="SM00614">
    <property type="entry name" value="ZnF_BED"/>
    <property type="match status" value="1"/>
</dbReference>
<evidence type="ECO:0000256" key="9">
    <source>
        <dbReference type="SAM" id="MobiDB-lite"/>
    </source>
</evidence>
<reference evidence="12 13" key="1">
    <citation type="journal article" date="2019" name="Environ. Microbiol.">
        <title>At the nexus of three kingdoms: the genome of the mycorrhizal fungus Gigaspora margarita provides insights into plant, endobacterial and fungal interactions.</title>
        <authorList>
            <person name="Venice F."/>
            <person name="Ghignone S."/>
            <person name="Salvioli di Fossalunga A."/>
            <person name="Amselem J."/>
            <person name="Novero M."/>
            <person name="Xianan X."/>
            <person name="Sedzielewska Toro K."/>
            <person name="Morin E."/>
            <person name="Lipzen A."/>
            <person name="Grigoriev I.V."/>
            <person name="Henrissat B."/>
            <person name="Martin F.M."/>
            <person name="Bonfante P."/>
        </authorList>
    </citation>
    <scope>NUCLEOTIDE SEQUENCE [LARGE SCALE GENOMIC DNA]</scope>
    <source>
        <strain evidence="12 13">BEG34</strain>
    </source>
</reference>
<dbReference type="Pfam" id="PF05699">
    <property type="entry name" value="Dimer_Tnp_hAT"/>
    <property type="match status" value="1"/>
</dbReference>
<evidence type="ECO:0000256" key="2">
    <source>
        <dbReference type="ARBA" id="ARBA00022723"/>
    </source>
</evidence>
<evidence type="ECO:0000313" key="12">
    <source>
        <dbReference type="EMBL" id="KAF0357982.1"/>
    </source>
</evidence>